<gene>
    <name evidence="3" type="ORF">WG66_15440</name>
</gene>
<dbReference type="InterPro" id="IPR005804">
    <property type="entry name" value="FA_desaturase_dom"/>
</dbReference>
<feature type="transmembrane region" description="Helical" evidence="1">
    <location>
        <begin position="243"/>
        <end position="261"/>
    </location>
</feature>
<name>A0A0W0F6Q1_MONRR</name>
<dbReference type="GO" id="GO:0006629">
    <property type="term" value="P:lipid metabolic process"/>
    <property type="evidence" value="ECO:0007669"/>
    <property type="project" value="InterPro"/>
</dbReference>
<proteinExistence type="predicted"/>
<dbReference type="InterPro" id="IPR012171">
    <property type="entry name" value="Fatty_acid_desaturase"/>
</dbReference>
<dbReference type="Proteomes" id="UP000054988">
    <property type="component" value="Unassembled WGS sequence"/>
</dbReference>
<evidence type="ECO:0000259" key="2">
    <source>
        <dbReference type="Pfam" id="PF00487"/>
    </source>
</evidence>
<dbReference type="Pfam" id="PF00487">
    <property type="entry name" value="FA_desaturase"/>
    <property type="match status" value="1"/>
</dbReference>
<evidence type="ECO:0000313" key="3">
    <source>
        <dbReference type="EMBL" id="KTB32011.1"/>
    </source>
</evidence>
<protein>
    <recommendedName>
        <fullName evidence="2">Fatty acid desaturase domain-containing protein</fullName>
    </recommendedName>
</protein>
<dbReference type="AlphaFoldDB" id="A0A0W0F6Q1"/>
<dbReference type="PANTHER" id="PTHR32100">
    <property type="entry name" value="OMEGA-6 FATTY ACID DESATURASE, CHLOROPLASTIC"/>
    <property type="match status" value="1"/>
</dbReference>
<comment type="caution">
    <text evidence="3">The sequence shown here is derived from an EMBL/GenBank/DDBJ whole genome shotgun (WGS) entry which is preliminary data.</text>
</comment>
<organism evidence="3 4">
    <name type="scientific">Moniliophthora roreri</name>
    <name type="common">Frosty pod rot fungus</name>
    <name type="synonym">Monilia roreri</name>
    <dbReference type="NCBI Taxonomy" id="221103"/>
    <lineage>
        <taxon>Eukaryota</taxon>
        <taxon>Fungi</taxon>
        <taxon>Dikarya</taxon>
        <taxon>Basidiomycota</taxon>
        <taxon>Agaricomycotina</taxon>
        <taxon>Agaricomycetes</taxon>
        <taxon>Agaricomycetidae</taxon>
        <taxon>Agaricales</taxon>
        <taxon>Marasmiineae</taxon>
        <taxon>Marasmiaceae</taxon>
        <taxon>Moniliophthora</taxon>
    </lineage>
</organism>
<dbReference type="eggNOG" id="ENOG502SIS6">
    <property type="taxonomic scope" value="Eukaryota"/>
</dbReference>
<keyword evidence="1" id="KW-0472">Membrane</keyword>
<evidence type="ECO:0000313" key="4">
    <source>
        <dbReference type="Proteomes" id="UP000054988"/>
    </source>
</evidence>
<dbReference type="EMBL" id="LATX01002272">
    <property type="protein sequence ID" value="KTB32011.1"/>
    <property type="molecule type" value="Genomic_DNA"/>
</dbReference>
<feature type="transmembrane region" description="Helical" evidence="1">
    <location>
        <begin position="273"/>
        <end position="292"/>
    </location>
</feature>
<accession>A0A0W0F6Q1</accession>
<sequence>MLSRIFPDGPEYIARKNTPFSPTKVTHTELRAAIPQALFEKNTLKGLLYVARDVICAVAVYKLGWLIDPTAHLLVSHLGVPALAGTIFKWASWSVYWYCQSIILAGWWCMAHEAGHGNISSYQWVNHFVGFSLHTFVLAPYYSWRASHHAHHRATVSIERDENYVPRTRSDYGLPPEPLASARDYHEIFEETPIYTLARMVFMQLLGWQVYLFTDVSGSPRHPPGTNHFSPSSPLFKPKDRNGIIASNIGLTFMSCVLYLWTKQVGTSAFLKLYLVPYILLNHWIVMLTYLHHSDPTVPMYRISQWSYVRGAVSTVDRPLLGWAGRVFFHNVSHDHISHHLFSTIPFYNQPLATARIKEVLKGDYNYDSTNSFRALYRTFTECCFVEDDGEIVFYKNKQGKAARVLAEDALDRPTAQSSN</sequence>
<reference evidence="3 4" key="1">
    <citation type="submission" date="2015-12" db="EMBL/GenBank/DDBJ databases">
        <title>Draft genome sequence of Moniliophthora roreri, the causal agent of frosty pod rot of cacao.</title>
        <authorList>
            <person name="Aime M.C."/>
            <person name="Diaz-Valderrama J.R."/>
            <person name="Kijpornyongpan T."/>
            <person name="Phillips-Mora W."/>
        </authorList>
    </citation>
    <scope>NUCLEOTIDE SEQUENCE [LARGE SCALE GENOMIC DNA]</scope>
    <source>
        <strain evidence="3 4">MCA 2952</strain>
    </source>
</reference>
<feature type="domain" description="Fatty acid desaturase" evidence="2">
    <location>
        <begin position="92"/>
        <end position="363"/>
    </location>
</feature>
<keyword evidence="1" id="KW-0812">Transmembrane</keyword>
<dbReference type="GO" id="GO:0016491">
    <property type="term" value="F:oxidoreductase activity"/>
    <property type="evidence" value="ECO:0007669"/>
    <property type="project" value="InterPro"/>
</dbReference>
<evidence type="ECO:0000256" key="1">
    <source>
        <dbReference type="SAM" id="Phobius"/>
    </source>
</evidence>
<keyword evidence="1" id="KW-1133">Transmembrane helix</keyword>